<evidence type="ECO:0000256" key="1">
    <source>
        <dbReference type="ARBA" id="ARBA00008754"/>
    </source>
</evidence>
<feature type="active site" description="Proton acceptor" evidence="3">
    <location>
        <position position="90"/>
    </location>
</feature>
<proteinExistence type="inferred from homology"/>
<dbReference type="NCBIfam" id="TIGR00689">
    <property type="entry name" value="rpiB_lacA_lacB"/>
    <property type="match status" value="1"/>
</dbReference>
<dbReference type="SUPFAM" id="SSF89623">
    <property type="entry name" value="Ribose/Galactose isomerase RpiB/AlsB"/>
    <property type="match status" value="1"/>
</dbReference>
<dbReference type="GO" id="GO:0009052">
    <property type="term" value="P:pentose-phosphate shunt, non-oxidative branch"/>
    <property type="evidence" value="ECO:0000318"/>
    <property type="project" value="GO_Central"/>
</dbReference>
<dbReference type="PIRSF" id="PIRSF005384">
    <property type="entry name" value="RpiB_LacA_B"/>
    <property type="match status" value="1"/>
</dbReference>
<dbReference type="PANTHER" id="PTHR43732:SF1">
    <property type="entry name" value="RIBOSE 5-PHOSPHATE ISOMERASE"/>
    <property type="match status" value="1"/>
</dbReference>
<dbReference type="EnsemblBacteria" id="CAD74555">
    <property type="protein sequence ID" value="CAD74555"/>
    <property type="gene ID" value="RB5998"/>
</dbReference>
<dbReference type="EMBL" id="BX294143">
    <property type="protein sequence ID" value="CAD74555.1"/>
    <property type="molecule type" value="Genomic_DNA"/>
</dbReference>
<feature type="active site" description="Proton donor" evidence="3">
    <location>
        <position position="123"/>
    </location>
</feature>
<comment type="similarity">
    <text evidence="1">Belongs to the LacAB/RpiB family.</text>
</comment>
<evidence type="ECO:0000313" key="5">
    <source>
        <dbReference type="Proteomes" id="UP000001025"/>
    </source>
</evidence>
<dbReference type="GO" id="GO:0004751">
    <property type="term" value="F:ribose-5-phosphate isomerase activity"/>
    <property type="evidence" value="ECO:0000318"/>
    <property type="project" value="GO_Central"/>
</dbReference>
<dbReference type="OrthoDB" id="1778624at2"/>
<dbReference type="Pfam" id="PF02502">
    <property type="entry name" value="LacAB_rpiB"/>
    <property type="match status" value="1"/>
</dbReference>
<dbReference type="InterPro" id="IPR003500">
    <property type="entry name" value="RpiB_LacA_LacB"/>
</dbReference>
<keyword evidence="2 4" id="KW-0413">Isomerase</keyword>
<dbReference type="NCBIfam" id="TIGR01120">
    <property type="entry name" value="rpiB"/>
    <property type="match status" value="1"/>
</dbReference>
<dbReference type="STRING" id="243090.RB5998"/>
<accession>Q7UQY7</accession>
<protein>
    <submittedName>
        <fullName evidence="4">Ribose 5-phosphate epimerase (Pentose phosphate)</fullName>
        <ecNumber evidence="4">5.3.1.6</ecNumber>
    </submittedName>
</protein>
<sequence length="172" mass="18432">MASLFWLVLSSVPGPMSQNADSVSPIRLAVGGDHAGFALKQLVVERFGSQVTSLIDCGTDDETSCDYPDFAVEVAERINSGEADRGLLICGSGVGVSVAANKITGIRAAICHDTYSARQGVEHDDMNVLCIGGRIIGSELAFEIISSFLNAKYTPEERHQRRLDKILALECD</sequence>
<dbReference type="eggNOG" id="COG0698">
    <property type="taxonomic scope" value="Bacteria"/>
</dbReference>
<dbReference type="EC" id="5.3.1.6" evidence="4"/>
<dbReference type="PATRIC" id="fig|243090.15.peg.2894"/>
<evidence type="ECO:0000256" key="2">
    <source>
        <dbReference type="ARBA" id="ARBA00023235"/>
    </source>
</evidence>
<dbReference type="InParanoid" id="Q7UQY7"/>
<dbReference type="Proteomes" id="UP000001025">
    <property type="component" value="Chromosome"/>
</dbReference>
<keyword evidence="5" id="KW-1185">Reference proteome</keyword>
<dbReference type="InterPro" id="IPR004785">
    <property type="entry name" value="RpiB"/>
</dbReference>
<organism evidence="4 5">
    <name type="scientific">Rhodopirellula baltica (strain DSM 10527 / NCIMB 13988 / SH1)</name>
    <dbReference type="NCBI Taxonomy" id="243090"/>
    <lineage>
        <taxon>Bacteria</taxon>
        <taxon>Pseudomonadati</taxon>
        <taxon>Planctomycetota</taxon>
        <taxon>Planctomycetia</taxon>
        <taxon>Pirellulales</taxon>
        <taxon>Pirellulaceae</taxon>
        <taxon>Rhodopirellula</taxon>
    </lineage>
</organism>
<dbReference type="FunCoup" id="Q7UQY7">
    <property type="interactions" value="251"/>
</dbReference>
<dbReference type="InterPro" id="IPR036569">
    <property type="entry name" value="RpiB_LacA_LacB_sf"/>
</dbReference>
<dbReference type="InterPro" id="IPR051812">
    <property type="entry name" value="SPI_LacAB/RpiB"/>
</dbReference>
<reference evidence="4 5" key="1">
    <citation type="journal article" date="2003" name="Proc. Natl. Acad. Sci. U.S.A.">
        <title>Complete genome sequence of the marine planctomycete Pirellula sp. strain 1.</title>
        <authorList>
            <person name="Gloeckner F.O."/>
            <person name="Kube M."/>
            <person name="Bauer M."/>
            <person name="Teeling H."/>
            <person name="Lombardot T."/>
            <person name="Ludwig W."/>
            <person name="Gade D."/>
            <person name="Beck A."/>
            <person name="Borzym K."/>
            <person name="Heitmann K."/>
            <person name="Rabus R."/>
            <person name="Schlesner H."/>
            <person name="Amann R."/>
            <person name="Reinhardt R."/>
        </authorList>
    </citation>
    <scope>NUCLEOTIDE SEQUENCE [LARGE SCALE GENOMIC DNA]</scope>
    <source>
        <strain evidence="5">DSM 10527 / NCIMB 13988 / SH1</strain>
    </source>
</reference>
<dbReference type="NCBIfam" id="NF004051">
    <property type="entry name" value="PRK05571.1"/>
    <property type="match status" value="1"/>
</dbReference>
<name>Q7UQY7_RHOBA</name>
<dbReference type="HOGENOM" id="CLU_091396_4_1_0"/>
<evidence type="ECO:0000256" key="3">
    <source>
        <dbReference type="PIRSR" id="PIRSR005384-1"/>
    </source>
</evidence>
<dbReference type="GO" id="GO:0019316">
    <property type="term" value="P:D-allose catabolic process"/>
    <property type="evidence" value="ECO:0000318"/>
    <property type="project" value="GO_Central"/>
</dbReference>
<dbReference type="KEGG" id="rba:RB5998"/>
<dbReference type="Gene3D" id="3.40.1400.10">
    <property type="entry name" value="Sugar-phosphate isomerase, RpiB/LacA/LacB"/>
    <property type="match status" value="1"/>
</dbReference>
<dbReference type="PANTHER" id="PTHR43732">
    <property type="entry name" value="RIBOSE 5-PHOSPHATE ISOMERASE-RELATED"/>
    <property type="match status" value="1"/>
</dbReference>
<dbReference type="AlphaFoldDB" id="Q7UQY7"/>
<evidence type="ECO:0000313" key="4">
    <source>
        <dbReference type="EMBL" id="CAD74555.1"/>
    </source>
</evidence>
<gene>
    <name evidence="4" type="primary">rpiB</name>
    <name evidence="4" type="ordered locus">RB5998</name>
</gene>